<dbReference type="PANTHER" id="PTHR48475">
    <property type="entry name" value="RIBONUCLEASE H"/>
    <property type="match status" value="1"/>
</dbReference>
<dbReference type="InterPro" id="IPR041373">
    <property type="entry name" value="RT_RNaseH"/>
</dbReference>
<evidence type="ECO:0000256" key="1">
    <source>
        <dbReference type="ARBA" id="ARBA00022679"/>
    </source>
</evidence>
<keyword evidence="2" id="KW-0548">Nucleotidyltransferase</keyword>
<keyword evidence="9" id="KW-1185">Reference proteome</keyword>
<accession>A0AAD4VF37</accession>
<dbReference type="Gene3D" id="3.30.420.10">
    <property type="entry name" value="Ribonuclease H-like superfamily/Ribonuclease H"/>
    <property type="match status" value="1"/>
</dbReference>
<dbReference type="EMBL" id="JAJFAZ020000006">
    <property type="protein sequence ID" value="KAI5323900.1"/>
    <property type="molecule type" value="Genomic_DNA"/>
</dbReference>
<evidence type="ECO:0000256" key="6">
    <source>
        <dbReference type="ARBA" id="ARBA00022918"/>
    </source>
</evidence>
<evidence type="ECO:0000256" key="4">
    <source>
        <dbReference type="ARBA" id="ARBA00022759"/>
    </source>
</evidence>
<dbReference type="Pfam" id="PF17917">
    <property type="entry name" value="RT_RNaseH"/>
    <property type="match status" value="1"/>
</dbReference>
<dbReference type="Pfam" id="PF13456">
    <property type="entry name" value="RVT_3"/>
    <property type="match status" value="1"/>
</dbReference>
<dbReference type="InterPro" id="IPR002156">
    <property type="entry name" value="RNaseH_domain"/>
</dbReference>
<dbReference type="GO" id="GO:0004523">
    <property type="term" value="F:RNA-DNA hybrid ribonuclease activity"/>
    <property type="evidence" value="ECO:0007669"/>
    <property type="project" value="InterPro"/>
</dbReference>
<dbReference type="InterPro" id="IPR012337">
    <property type="entry name" value="RNaseH-like_sf"/>
</dbReference>
<keyword evidence="4" id="KW-0255">Endonuclease</keyword>
<dbReference type="SUPFAM" id="SSF56672">
    <property type="entry name" value="DNA/RNA polymerases"/>
    <property type="match status" value="1"/>
</dbReference>
<dbReference type="AlphaFoldDB" id="A0AAD4VF37"/>
<evidence type="ECO:0000313" key="8">
    <source>
        <dbReference type="EMBL" id="KAI5323900.1"/>
    </source>
</evidence>
<evidence type="ECO:0000256" key="2">
    <source>
        <dbReference type="ARBA" id="ARBA00022695"/>
    </source>
</evidence>
<evidence type="ECO:0000256" key="5">
    <source>
        <dbReference type="ARBA" id="ARBA00022801"/>
    </source>
</evidence>
<keyword evidence="6" id="KW-0695">RNA-directed DNA polymerase</keyword>
<dbReference type="Gene3D" id="3.10.20.370">
    <property type="match status" value="1"/>
</dbReference>
<gene>
    <name evidence="8" type="ORF">L3X38_032973</name>
</gene>
<protein>
    <recommendedName>
        <fullName evidence="7">RNase H type-1 domain-containing protein</fullName>
    </recommendedName>
</protein>
<dbReference type="PANTHER" id="PTHR48475:SF2">
    <property type="entry name" value="RIBONUCLEASE H"/>
    <property type="match status" value="1"/>
</dbReference>
<name>A0AAD4VF37_PRUDU</name>
<dbReference type="SUPFAM" id="SSF53098">
    <property type="entry name" value="Ribonuclease H-like"/>
    <property type="match status" value="1"/>
</dbReference>
<keyword evidence="5" id="KW-0378">Hydrolase</keyword>
<dbReference type="InterPro" id="IPR043502">
    <property type="entry name" value="DNA/RNA_pol_sf"/>
</dbReference>
<dbReference type="InterPro" id="IPR036397">
    <property type="entry name" value="RNaseH_sf"/>
</dbReference>
<proteinExistence type="predicted"/>
<dbReference type="GO" id="GO:0003676">
    <property type="term" value="F:nucleic acid binding"/>
    <property type="evidence" value="ECO:0007669"/>
    <property type="project" value="InterPro"/>
</dbReference>
<evidence type="ECO:0000313" key="9">
    <source>
        <dbReference type="Proteomes" id="UP001054821"/>
    </source>
</evidence>
<dbReference type="Proteomes" id="UP001054821">
    <property type="component" value="Chromosome 6"/>
</dbReference>
<sequence>MSRAPLLSTPAPRDILTIYLSISATVVSSVLIRPHEGAEHPVHYVSKALQDVQVRYPDIEKLAFALVVSARRLRPYFQVHTIHVLTNQPLRQELQKPETSGRLVKWAIELEPQVLTVPQIITEPTLSSNLVHVASNGTLDLTQPLWTLYVDGSSNAQGREAGLILISPNKVVLEYGLGLKFHASNNVAEYEALLVGLRLAKEMGTKQIRIFSDS</sequence>
<dbReference type="GO" id="GO:0003964">
    <property type="term" value="F:RNA-directed DNA polymerase activity"/>
    <property type="evidence" value="ECO:0007669"/>
    <property type="project" value="UniProtKB-KW"/>
</dbReference>
<keyword evidence="3" id="KW-0540">Nuclease</keyword>
<dbReference type="PROSITE" id="PS50879">
    <property type="entry name" value="RNASE_H_1"/>
    <property type="match status" value="1"/>
</dbReference>
<organism evidence="8 9">
    <name type="scientific">Prunus dulcis</name>
    <name type="common">Almond</name>
    <name type="synonym">Amygdalus dulcis</name>
    <dbReference type="NCBI Taxonomy" id="3755"/>
    <lineage>
        <taxon>Eukaryota</taxon>
        <taxon>Viridiplantae</taxon>
        <taxon>Streptophyta</taxon>
        <taxon>Embryophyta</taxon>
        <taxon>Tracheophyta</taxon>
        <taxon>Spermatophyta</taxon>
        <taxon>Magnoliopsida</taxon>
        <taxon>eudicotyledons</taxon>
        <taxon>Gunneridae</taxon>
        <taxon>Pentapetalae</taxon>
        <taxon>rosids</taxon>
        <taxon>fabids</taxon>
        <taxon>Rosales</taxon>
        <taxon>Rosaceae</taxon>
        <taxon>Amygdaloideae</taxon>
        <taxon>Amygdaleae</taxon>
        <taxon>Prunus</taxon>
    </lineage>
</organism>
<comment type="caution">
    <text evidence="8">The sequence shown here is derived from an EMBL/GenBank/DDBJ whole genome shotgun (WGS) entry which is preliminary data.</text>
</comment>
<keyword evidence="1" id="KW-0808">Transferase</keyword>
<feature type="domain" description="RNase H type-1" evidence="7">
    <location>
        <begin position="142"/>
        <end position="214"/>
    </location>
</feature>
<evidence type="ECO:0000256" key="3">
    <source>
        <dbReference type="ARBA" id="ARBA00022722"/>
    </source>
</evidence>
<evidence type="ECO:0000259" key="7">
    <source>
        <dbReference type="PROSITE" id="PS50879"/>
    </source>
</evidence>
<reference evidence="8 9" key="1">
    <citation type="journal article" date="2022" name="G3 (Bethesda)">
        <title>Whole-genome sequence and methylome profiling of the almond [Prunus dulcis (Mill.) D.A. Webb] cultivar 'Nonpareil'.</title>
        <authorList>
            <person name="D'Amico-Willman K.M."/>
            <person name="Ouma W.Z."/>
            <person name="Meulia T."/>
            <person name="Sideli G.M."/>
            <person name="Gradziel T.M."/>
            <person name="Fresnedo-Ramirez J."/>
        </authorList>
    </citation>
    <scope>NUCLEOTIDE SEQUENCE [LARGE SCALE GENOMIC DNA]</scope>
    <source>
        <strain evidence="8">Clone GOH B32 T37-40</strain>
    </source>
</reference>